<protein>
    <submittedName>
        <fullName evidence="2">Uncharacterized protein</fullName>
    </submittedName>
</protein>
<feature type="transmembrane region" description="Helical" evidence="1">
    <location>
        <begin position="21"/>
        <end position="42"/>
    </location>
</feature>
<sequence length="84" mass="9574">MSYTVLFLIHLVMTFQYERFVLIYVSVSTLILFRILSVPVLLSCLQYFCPLPLFSDTAPARLAMHGIKVLSDSCERVGKCLPLM</sequence>
<accession>A0A6G5A0M8</accession>
<organism evidence="2">
    <name type="scientific">Rhipicephalus microplus</name>
    <name type="common">Cattle tick</name>
    <name type="synonym">Boophilus microplus</name>
    <dbReference type="NCBI Taxonomy" id="6941"/>
    <lineage>
        <taxon>Eukaryota</taxon>
        <taxon>Metazoa</taxon>
        <taxon>Ecdysozoa</taxon>
        <taxon>Arthropoda</taxon>
        <taxon>Chelicerata</taxon>
        <taxon>Arachnida</taxon>
        <taxon>Acari</taxon>
        <taxon>Parasitiformes</taxon>
        <taxon>Ixodida</taxon>
        <taxon>Ixodoidea</taxon>
        <taxon>Ixodidae</taxon>
        <taxon>Rhipicephalinae</taxon>
        <taxon>Rhipicephalus</taxon>
        <taxon>Boophilus</taxon>
    </lineage>
</organism>
<dbReference type="EMBL" id="GIKN01002288">
    <property type="protein sequence ID" value="NIE44561.1"/>
    <property type="molecule type" value="Transcribed_RNA"/>
</dbReference>
<evidence type="ECO:0000256" key="1">
    <source>
        <dbReference type="SAM" id="Phobius"/>
    </source>
</evidence>
<keyword evidence="1" id="KW-0472">Membrane</keyword>
<name>A0A6G5A0M8_RHIMP</name>
<keyword evidence="1" id="KW-0812">Transmembrane</keyword>
<evidence type="ECO:0000313" key="2">
    <source>
        <dbReference type="EMBL" id="NIE44561.1"/>
    </source>
</evidence>
<keyword evidence="1" id="KW-1133">Transmembrane helix</keyword>
<proteinExistence type="predicted"/>
<reference evidence="2" key="1">
    <citation type="submission" date="2020-03" db="EMBL/GenBank/DDBJ databases">
        <title>A transcriptome and proteome of the tick Rhipicephalus microplus shaped by the genetic composition of its hosts and developmental stage.</title>
        <authorList>
            <person name="Garcia G.R."/>
            <person name="Ribeiro J.M.C."/>
            <person name="Maruyama S.R."/>
            <person name="Gardinasse L.G."/>
            <person name="Nelson K."/>
            <person name="Ferreira B.R."/>
            <person name="Andrade T.G."/>
            <person name="Santos I.K.F.M."/>
        </authorList>
    </citation>
    <scope>NUCLEOTIDE SEQUENCE</scope>
    <source>
        <strain evidence="2">NSGR</strain>
        <tissue evidence="2">Salivary glands</tissue>
    </source>
</reference>
<dbReference type="AlphaFoldDB" id="A0A6G5A0M8"/>